<evidence type="ECO:0000313" key="3">
    <source>
        <dbReference type="Proteomes" id="UP001454036"/>
    </source>
</evidence>
<dbReference type="InterPro" id="IPR043502">
    <property type="entry name" value="DNA/RNA_pol_sf"/>
</dbReference>
<evidence type="ECO:0000313" key="2">
    <source>
        <dbReference type="EMBL" id="GAA0157644.1"/>
    </source>
</evidence>
<gene>
    <name evidence="2" type="ORF">LIER_14871</name>
</gene>
<dbReference type="Pfam" id="PF07727">
    <property type="entry name" value="RVT_2"/>
    <property type="match status" value="1"/>
</dbReference>
<keyword evidence="2" id="KW-0675">Receptor</keyword>
<dbReference type="Proteomes" id="UP001454036">
    <property type="component" value="Unassembled WGS sequence"/>
</dbReference>
<protein>
    <submittedName>
        <fullName evidence="2">Transmembrane signal receptor</fullName>
    </submittedName>
</protein>
<proteinExistence type="predicted"/>
<dbReference type="PANTHER" id="PTHR11439">
    <property type="entry name" value="GAG-POL-RELATED RETROTRANSPOSON"/>
    <property type="match status" value="1"/>
</dbReference>
<dbReference type="PANTHER" id="PTHR11439:SF524">
    <property type="entry name" value="RNA-DIRECTED DNA POLYMERASE, PROTEIN KINASE RLK-PELLE-DLSV FAMILY"/>
    <property type="match status" value="1"/>
</dbReference>
<dbReference type="InterPro" id="IPR013103">
    <property type="entry name" value="RVT_2"/>
</dbReference>
<dbReference type="EMBL" id="BAABME010003151">
    <property type="protein sequence ID" value="GAA0157644.1"/>
    <property type="molecule type" value="Genomic_DNA"/>
</dbReference>
<organism evidence="2 3">
    <name type="scientific">Lithospermum erythrorhizon</name>
    <name type="common">Purple gromwell</name>
    <name type="synonym">Lithospermum officinale var. erythrorhizon</name>
    <dbReference type="NCBI Taxonomy" id="34254"/>
    <lineage>
        <taxon>Eukaryota</taxon>
        <taxon>Viridiplantae</taxon>
        <taxon>Streptophyta</taxon>
        <taxon>Embryophyta</taxon>
        <taxon>Tracheophyta</taxon>
        <taxon>Spermatophyta</taxon>
        <taxon>Magnoliopsida</taxon>
        <taxon>eudicotyledons</taxon>
        <taxon>Gunneridae</taxon>
        <taxon>Pentapetalae</taxon>
        <taxon>asterids</taxon>
        <taxon>lamiids</taxon>
        <taxon>Boraginales</taxon>
        <taxon>Boraginaceae</taxon>
        <taxon>Boraginoideae</taxon>
        <taxon>Lithospermeae</taxon>
        <taxon>Lithospermum</taxon>
    </lineage>
</organism>
<keyword evidence="2" id="KW-0812">Transmembrane</keyword>
<reference evidence="2 3" key="1">
    <citation type="submission" date="2024-01" db="EMBL/GenBank/DDBJ databases">
        <title>The complete chloroplast genome sequence of Lithospermum erythrorhizon: insights into the phylogenetic relationship among Boraginaceae species and the maternal lineages of purple gromwells.</title>
        <authorList>
            <person name="Okada T."/>
            <person name="Watanabe K."/>
        </authorList>
    </citation>
    <scope>NUCLEOTIDE SEQUENCE [LARGE SCALE GENOMIC DNA]</scope>
</reference>
<keyword evidence="2" id="KW-0472">Membrane</keyword>
<dbReference type="SUPFAM" id="SSF56672">
    <property type="entry name" value="DNA/RNA polymerases"/>
    <property type="match status" value="1"/>
</dbReference>
<sequence>MWELVPFAPTHNLIGCKWVFRVKLNADGSISRYKAGLVAHGLKQQYGVDFDQTFSPVFKTATIRTLLTIVVSQHSELRQLDVKNAFLNGVLSEVAHMKQPSGFINPAFLNHSCLLKKSLYGLKQAPRAWFDKVSRFLLSYDFIKSAADSSLFIFKSSVVTIYLLLYVDDIIITGSSSSILQQFIDDFNAQFLINDLGRLSFFLGIEVQHDSHGLFLCQKKYLAGSISHGLSITTASSLNILAYADTDLVGCPTIRRSTSGYCVFFGGNLISWSSKKQPTVARSSSEAKYRALASAAAKVTWILLKDPHITLSTTPVVFCDNISATYLAYNPVQH</sequence>
<feature type="domain" description="Reverse transcriptase Ty1/copia-type" evidence="1">
    <location>
        <begin position="2"/>
        <end position="235"/>
    </location>
</feature>
<keyword evidence="3" id="KW-1185">Reference proteome</keyword>
<dbReference type="AlphaFoldDB" id="A0AAV3Q1N6"/>
<evidence type="ECO:0000259" key="1">
    <source>
        <dbReference type="Pfam" id="PF07727"/>
    </source>
</evidence>
<name>A0AAV3Q1N6_LITER</name>
<comment type="caution">
    <text evidence="2">The sequence shown here is derived from an EMBL/GenBank/DDBJ whole genome shotgun (WGS) entry which is preliminary data.</text>
</comment>
<accession>A0AAV3Q1N6</accession>
<dbReference type="CDD" id="cd09272">
    <property type="entry name" value="RNase_HI_RT_Ty1"/>
    <property type="match status" value="1"/>
</dbReference>